<dbReference type="Proteomes" id="UP001499959">
    <property type="component" value="Unassembled WGS sequence"/>
</dbReference>
<evidence type="ECO:0000313" key="3">
    <source>
        <dbReference type="Proteomes" id="UP001499959"/>
    </source>
</evidence>
<proteinExistence type="predicted"/>
<evidence type="ECO:0000313" key="2">
    <source>
        <dbReference type="EMBL" id="GAA4805026.1"/>
    </source>
</evidence>
<dbReference type="RefSeq" id="WP_345304615.1">
    <property type="nucleotide sequence ID" value="NZ_BAABJE010000023.1"/>
</dbReference>
<gene>
    <name evidence="2" type="ORF">GCM10023307_34560</name>
</gene>
<protein>
    <submittedName>
        <fullName evidence="2">Uncharacterized protein</fullName>
    </submittedName>
</protein>
<organism evidence="2 3">
    <name type="scientific">Lysobacter hankyongensis</name>
    <dbReference type="NCBI Taxonomy" id="1176535"/>
    <lineage>
        <taxon>Bacteria</taxon>
        <taxon>Pseudomonadati</taxon>
        <taxon>Pseudomonadota</taxon>
        <taxon>Gammaproteobacteria</taxon>
        <taxon>Lysobacterales</taxon>
        <taxon>Lysobacteraceae</taxon>
        <taxon>Lysobacter</taxon>
    </lineage>
</organism>
<feature type="chain" id="PRO_5047124766" evidence="1">
    <location>
        <begin position="23"/>
        <end position="235"/>
    </location>
</feature>
<keyword evidence="3" id="KW-1185">Reference proteome</keyword>
<evidence type="ECO:0000256" key="1">
    <source>
        <dbReference type="SAM" id="SignalP"/>
    </source>
</evidence>
<accession>A0ABP9C9L2</accession>
<comment type="caution">
    <text evidence="2">The sequence shown here is derived from an EMBL/GenBank/DDBJ whole genome shotgun (WGS) entry which is preliminary data.</text>
</comment>
<dbReference type="EMBL" id="BAABJE010000023">
    <property type="protein sequence ID" value="GAA4805026.1"/>
    <property type="molecule type" value="Genomic_DNA"/>
</dbReference>
<name>A0ABP9C9L2_9GAMM</name>
<feature type="signal peptide" evidence="1">
    <location>
        <begin position="1"/>
        <end position="22"/>
    </location>
</feature>
<keyword evidence="1" id="KW-0732">Signal</keyword>
<reference evidence="3" key="1">
    <citation type="journal article" date="2019" name="Int. J. Syst. Evol. Microbiol.">
        <title>The Global Catalogue of Microorganisms (GCM) 10K type strain sequencing project: providing services to taxonomists for standard genome sequencing and annotation.</title>
        <authorList>
            <consortium name="The Broad Institute Genomics Platform"/>
            <consortium name="The Broad Institute Genome Sequencing Center for Infectious Disease"/>
            <person name="Wu L."/>
            <person name="Ma J."/>
        </authorList>
    </citation>
    <scope>NUCLEOTIDE SEQUENCE [LARGE SCALE GENOMIC DNA]</scope>
    <source>
        <strain evidence="3">JCM 18204</strain>
    </source>
</reference>
<sequence length="235" mass="23529">MGSRAVLAVVLTVQLMAAGVAAASGVNGINGGMPNRISMNVTVSKPTQSATFGEKVNAGLHAAGSAVVQGASLTVVCGGTICAVALPDGSGYRANLDDMTLTPQTKEQATASMPGSAVPGAGIVSAAVSSVGTRSAGSGAAAASYAATGRQAAPAPLASRRRDAGNIDVTEPLVDGEYVLTLVVEKATSGLKDTLKTQVRMATPPRIRIDMVFSVEGGVLKVRHDTAKNTIGNIR</sequence>